<proteinExistence type="inferred from homology"/>
<dbReference type="InterPro" id="IPR027417">
    <property type="entry name" value="P-loop_NTPase"/>
</dbReference>
<dbReference type="InterPro" id="IPR050319">
    <property type="entry name" value="ABC_transp_ATP-bind"/>
</dbReference>
<comment type="caution">
    <text evidence="6">The sequence shown here is derived from an EMBL/GenBank/DDBJ whole genome shotgun (WGS) entry which is preliminary data.</text>
</comment>
<evidence type="ECO:0000256" key="1">
    <source>
        <dbReference type="ARBA" id="ARBA00005417"/>
    </source>
</evidence>
<dbReference type="InterPro" id="IPR003439">
    <property type="entry name" value="ABC_transporter-like_ATP-bd"/>
</dbReference>
<evidence type="ECO:0000256" key="4">
    <source>
        <dbReference type="ARBA" id="ARBA00022840"/>
    </source>
</evidence>
<keyword evidence="3" id="KW-0547">Nucleotide-binding</keyword>
<keyword evidence="7" id="KW-1185">Reference proteome</keyword>
<accession>A0ABU5AX13</accession>
<evidence type="ECO:0000256" key="3">
    <source>
        <dbReference type="ARBA" id="ARBA00022741"/>
    </source>
</evidence>
<name>A0ABU5AX13_9HYPH</name>
<dbReference type="InterPro" id="IPR017871">
    <property type="entry name" value="ABC_transporter-like_CS"/>
</dbReference>
<protein>
    <submittedName>
        <fullName evidence="6">ATP-binding cassette domain-containing protein</fullName>
    </submittedName>
</protein>
<keyword evidence="4 6" id="KW-0067">ATP-binding</keyword>
<dbReference type="SUPFAM" id="SSF52540">
    <property type="entry name" value="P-loop containing nucleoside triphosphate hydrolases"/>
    <property type="match status" value="1"/>
</dbReference>
<dbReference type="RefSeq" id="WP_320322099.1">
    <property type="nucleotide sequence ID" value="NZ_JAVIIP010000030.1"/>
</dbReference>
<comment type="similarity">
    <text evidence="1">Belongs to the ABC transporter superfamily.</text>
</comment>
<dbReference type="GO" id="GO:0005524">
    <property type="term" value="F:ATP binding"/>
    <property type="evidence" value="ECO:0007669"/>
    <property type="project" value="UniProtKB-KW"/>
</dbReference>
<dbReference type="Gene3D" id="3.40.50.300">
    <property type="entry name" value="P-loop containing nucleotide triphosphate hydrolases"/>
    <property type="match status" value="1"/>
</dbReference>
<dbReference type="Pfam" id="PF00005">
    <property type="entry name" value="ABC_tran"/>
    <property type="match status" value="1"/>
</dbReference>
<evidence type="ECO:0000313" key="6">
    <source>
        <dbReference type="EMBL" id="MDX8541876.1"/>
    </source>
</evidence>
<evidence type="ECO:0000259" key="5">
    <source>
        <dbReference type="PROSITE" id="PS50893"/>
    </source>
</evidence>
<evidence type="ECO:0000256" key="2">
    <source>
        <dbReference type="ARBA" id="ARBA00022448"/>
    </source>
</evidence>
<dbReference type="PROSITE" id="PS50893">
    <property type="entry name" value="ABC_TRANSPORTER_2"/>
    <property type="match status" value="1"/>
</dbReference>
<dbReference type="PROSITE" id="PS00211">
    <property type="entry name" value="ABC_TRANSPORTER_1"/>
    <property type="match status" value="1"/>
</dbReference>
<dbReference type="EMBL" id="JAVIIP010000030">
    <property type="protein sequence ID" value="MDX8541876.1"/>
    <property type="molecule type" value="Genomic_DNA"/>
</dbReference>
<feature type="domain" description="ABC transporter" evidence="5">
    <location>
        <begin position="7"/>
        <end position="187"/>
    </location>
</feature>
<sequence>MPLPPGAKDRITWRAHPHHRRAETRGRSNRTGQLAHCCRWYGRGCPAIHARRVHGIISAQQKETYVSDLLGRVGLDASVMRRYPHQFSGGQRARIGVARALAVNPAKLVCDEATAALDVSIQAQIINLFVELREEFDRTYLIVSHDLGVVAHVADRVAVMYLAASLGDRGNVCVAKPPLHGGASVRSTTGAEEKEVLRAQERDSFTFKAAARL</sequence>
<dbReference type="PANTHER" id="PTHR43776:SF7">
    <property type="entry name" value="D,D-DIPEPTIDE TRANSPORT ATP-BINDING PROTEIN DDPF-RELATED"/>
    <property type="match status" value="1"/>
</dbReference>
<dbReference type="PANTHER" id="PTHR43776">
    <property type="entry name" value="TRANSPORT ATP-BINDING PROTEIN"/>
    <property type="match status" value="1"/>
</dbReference>
<evidence type="ECO:0000313" key="7">
    <source>
        <dbReference type="Proteomes" id="UP001276564"/>
    </source>
</evidence>
<gene>
    <name evidence="6" type="ORF">RFM23_30155</name>
</gene>
<keyword evidence="2" id="KW-0813">Transport</keyword>
<reference evidence="6 7" key="1">
    <citation type="submission" date="2023-08" db="EMBL/GenBank/DDBJ databases">
        <title>Implementing the SeqCode for naming new Mesorhizobium species isolated from Vachellia karroo root nodules.</title>
        <authorList>
            <person name="Van Lill M."/>
        </authorList>
    </citation>
    <scope>NUCLEOTIDE SEQUENCE [LARGE SCALE GENOMIC DNA]</scope>
    <source>
        <strain evidence="6 7">VK4B</strain>
    </source>
</reference>
<organism evidence="6 7">
    <name type="scientific">Mesorhizobium abyssinicae</name>
    <dbReference type="NCBI Taxonomy" id="1209958"/>
    <lineage>
        <taxon>Bacteria</taxon>
        <taxon>Pseudomonadati</taxon>
        <taxon>Pseudomonadota</taxon>
        <taxon>Alphaproteobacteria</taxon>
        <taxon>Hyphomicrobiales</taxon>
        <taxon>Phyllobacteriaceae</taxon>
        <taxon>Mesorhizobium</taxon>
    </lineage>
</organism>
<dbReference type="Proteomes" id="UP001276564">
    <property type="component" value="Unassembled WGS sequence"/>
</dbReference>